<dbReference type="GO" id="GO:0055085">
    <property type="term" value="P:transmembrane transport"/>
    <property type="evidence" value="ECO:0007669"/>
    <property type="project" value="InterPro"/>
</dbReference>
<organism evidence="7 8">
    <name type="scientific">Roseisalinus antarcticus</name>
    <dbReference type="NCBI Taxonomy" id="254357"/>
    <lineage>
        <taxon>Bacteria</taxon>
        <taxon>Pseudomonadati</taxon>
        <taxon>Pseudomonadota</taxon>
        <taxon>Alphaproteobacteria</taxon>
        <taxon>Rhodobacterales</taxon>
        <taxon>Roseobacteraceae</taxon>
        <taxon>Roseisalinus</taxon>
    </lineage>
</organism>
<evidence type="ECO:0000256" key="4">
    <source>
        <dbReference type="ARBA" id="ARBA00023136"/>
    </source>
</evidence>
<dbReference type="Pfam" id="PF00528">
    <property type="entry name" value="BPD_transp_1"/>
    <property type="match status" value="1"/>
</dbReference>
<dbReference type="GO" id="GO:0005886">
    <property type="term" value="C:plasma membrane"/>
    <property type="evidence" value="ECO:0007669"/>
    <property type="project" value="UniProtKB-SubCell"/>
</dbReference>
<dbReference type="SUPFAM" id="SSF161098">
    <property type="entry name" value="MetI-like"/>
    <property type="match status" value="1"/>
</dbReference>
<dbReference type="OrthoDB" id="9807402at2"/>
<protein>
    <submittedName>
        <fullName evidence="7">Dipeptide transport system permease protein DppB</fullName>
    </submittedName>
</protein>
<gene>
    <name evidence="7" type="primary">dppB_6</name>
    <name evidence="7" type="ORF">ROA7023_03947</name>
</gene>
<feature type="transmembrane region" description="Helical" evidence="5">
    <location>
        <begin position="12"/>
        <end position="30"/>
    </location>
</feature>
<dbReference type="PANTHER" id="PTHR43376">
    <property type="entry name" value="OLIGOPEPTIDE TRANSPORT SYSTEM PERMEASE PROTEIN"/>
    <property type="match status" value="1"/>
</dbReference>
<comment type="subcellular location">
    <subcellularLocation>
        <location evidence="1 5">Cell membrane</location>
        <topology evidence="1 5">Multi-pass membrane protein</topology>
    </subcellularLocation>
</comment>
<feature type="transmembrane region" description="Helical" evidence="5">
    <location>
        <begin position="195"/>
        <end position="219"/>
    </location>
</feature>
<keyword evidence="3 5" id="KW-1133">Transmembrane helix</keyword>
<evidence type="ECO:0000313" key="8">
    <source>
        <dbReference type="Proteomes" id="UP000193900"/>
    </source>
</evidence>
<evidence type="ECO:0000256" key="1">
    <source>
        <dbReference type="ARBA" id="ARBA00004651"/>
    </source>
</evidence>
<evidence type="ECO:0000256" key="2">
    <source>
        <dbReference type="ARBA" id="ARBA00022692"/>
    </source>
</evidence>
<feature type="transmembrane region" description="Helical" evidence="5">
    <location>
        <begin position="261"/>
        <end position="282"/>
    </location>
</feature>
<keyword evidence="8" id="KW-1185">Reference proteome</keyword>
<name>A0A1Y5U0A3_9RHOB</name>
<feature type="transmembrane region" description="Helical" evidence="5">
    <location>
        <begin position="302"/>
        <end position="328"/>
    </location>
</feature>
<sequence length="334" mass="37122">MSSELARYIGMRFIQFLVVVFIAVSVNFFIPRLLPGDPIESLIARLQSAGGSQEMDSQAIIDNFREKYGLDKPMMTQYLNYWRDLFRFDMGVSLSSYPQPVSQMIRQALPWSVGLLATATLIAFTLGSVLGALLAWPRSGRIIRTIVPTLLVLSTIPFYLLAMILIYLFAVLWRIFPPGGGASPTLIMEWDWPSFVNIVHHGMLPGLAIVLGSVGIWALGMRSQTVSVLGEDYITFAEAKGLAPRRIFLRYGMRNAMLPQVTALALSLGHVVSGAVLVEVIFNYPGLGALLYNAVRGQDYFLVQGVVLILILTLAVLLFIIDLIYPLLDPRIRR</sequence>
<evidence type="ECO:0000313" key="7">
    <source>
        <dbReference type="EMBL" id="SLN75376.1"/>
    </source>
</evidence>
<dbReference type="InterPro" id="IPR000515">
    <property type="entry name" value="MetI-like"/>
</dbReference>
<dbReference type="InterPro" id="IPR035906">
    <property type="entry name" value="MetI-like_sf"/>
</dbReference>
<feature type="transmembrane region" description="Helical" evidence="5">
    <location>
        <begin position="111"/>
        <end position="136"/>
    </location>
</feature>
<evidence type="ECO:0000256" key="3">
    <source>
        <dbReference type="ARBA" id="ARBA00022989"/>
    </source>
</evidence>
<dbReference type="Proteomes" id="UP000193900">
    <property type="component" value="Unassembled WGS sequence"/>
</dbReference>
<comment type="similarity">
    <text evidence="5">Belongs to the binding-protein-dependent transport system permease family.</text>
</comment>
<evidence type="ECO:0000256" key="5">
    <source>
        <dbReference type="RuleBase" id="RU363032"/>
    </source>
</evidence>
<dbReference type="CDD" id="cd06261">
    <property type="entry name" value="TM_PBP2"/>
    <property type="match status" value="1"/>
</dbReference>
<feature type="transmembrane region" description="Helical" evidence="5">
    <location>
        <begin position="148"/>
        <end position="175"/>
    </location>
</feature>
<proteinExistence type="inferred from homology"/>
<feature type="domain" description="ABC transmembrane type-1" evidence="6">
    <location>
        <begin position="109"/>
        <end position="325"/>
    </location>
</feature>
<evidence type="ECO:0000259" key="6">
    <source>
        <dbReference type="PROSITE" id="PS50928"/>
    </source>
</evidence>
<dbReference type="AlphaFoldDB" id="A0A1Y5U0A3"/>
<dbReference type="RefSeq" id="WP_085880674.1">
    <property type="nucleotide sequence ID" value="NZ_FWFZ01000035.1"/>
</dbReference>
<dbReference type="PANTHER" id="PTHR43376:SF1">
    <property type="entry name" value="OLIGOPEPTIDE TRANSPORT SYSTEM PERMEASE PROTEIN"/>
    <property type="match status" value="1"/>
</dbReference>
<keyword evidence="2 5" id="KW-0812">Transmembrane</keyword>
<dbReference type="EMBL" id="FWFZ01000035">
    <property type="protein sequence ID" value="SLN75376.1"/>
    <property type="molecule type" value="Genomic_DNA"/>
</dbReference>
<keyword evidence="4 5" id="KW-0472">Membrane</keyword>
<reference evidence="7 8" key="1">
    <citation type="submission" date="2017-03" db="EMBL/GenBank/DDBJ databases">
        <authorList>
            <person name="Afonso C.L."/>
            <person name="Miller P.J."/>
            <person name="Scott M.A."/>
            <person name="Spackman E."/>
            <person name="Goraichik I."/>
            <person name="Dimitrov K.M."/>
            <person name="Suarez D.L."/>
            <person name="Swayne D.E."/>
        </authorList>
    </citation>
    <scope>NUCLEOTIDE SEQUENCE [LARGE SCALE GENOMIC DNA]</scope>
    <source>
        <strain evidence="7 8">CECT 7023</strain>
    </source>
</reference>
<keyword evidence="5" id="KW-0813">Transport</keyword>
<accession>A0A1Y5U0A3</accession>
<dbReference type="Gene3D" id="1.10.3720.10">
    <property type="entry name" value="MetI-like"/>
    <property type="match status" value="1"/>
</dbReference>
<dbReference type="PROSITE" id="PS50928">
    <property type="entry name" value="ABC_TM1"/>
    <property type="match status" value="1"/>
</dbReference>